<accession>A0ABV7RAE8</accession>
<gene>
    <name evidence="1" type="ORF">ACFOMH_18890</name>
</gene>
<organism evidence="1 2">
    <name type="scientific">Paracoccus mangrovi</name>
    <dbReference type="NCBI Taxonomy" id="1715645"/>
    <lineage>
        <taxon>Bacteria</taxon>
        <taxon>Pseudomonadati</taxon>
        <taxon>Pseudomonadota</taxon>
        <taxon>Alphaproteobacteria</taxon>
        <taxon>Rhodobacterales</taxon>
        <taxon>Paracoccaceae</taxon>
        <taxon>Paracoccus</taxon>
    </lineage>
</organism>
<name>A0ABV7RAE8_9RHOB</name>
<dbReference type="Proteomes" id="UP001595721">
    <property type="component" value="Unassembled WGS sequence"/>
</dbReference>
<keyword evidence="2" id="KW-1185">Reference proteome</keyword>
<dbReference type="EMBL" id="JBHRXJ010000021">
    <property type="protein sequence ID" value="MFC3530241.1"/>
    <property type="molecule type" value="Genomic_DNA"/>
</dbReference>
<comment type="caution">
    <text evidence="1">The sequence shown here is derived from an EMBL/GenBank/DDBJ whole genome shotgun (WGS) entry which is preliminary data.</text>
</comment>
<dbReference type="RefSeq" id="WP_377746436.1">
    <property type="nucleotide sequence ID" value="NZ_JBHRXJ010000021.1"/>
</dbReference>
<reference evidence="2" key="1">
    <citation type="journal article" date="2019" name="Int. J. Syst. Evol. Microbiol.">
        <title>The Global Catalogue of Microorganisms (GCM) 10K type strain sequencing project: providing services to taxonomists for standard genome sequencing and annotation.</title>
        <authorList>
            <consortium name="The Broad Institute Genomics Platform"/>
            <consortium name="The Broad Institute Genome Sequencing Center for Infectious Disease"/>
            <person name="Wu L."/>
            <person name="Ma J."/>
        </authorList>
    </citation>
    <scope>NUCLEOTIDE SEQUENCE [LARGE SCALE GENOMIC DNA]</scope>
    <source>
        <strain evidence="2">KCTC 42899</strain>
    </source>
</reference>
<proteinExistence type="predicted"/>
<evidence type="ECO:0000313" key="1">
    <source>
        <dbReference type="EMBL" id="MFC3530241.1"/>
    </source>
</evidence>
<sequence length="64" mass="7529">MARVKEKKLFVDAVAEIIDPVSGQVVGLVYRWNNGETRKRWTGRKIRNYRLRPLEDNTKAEVEQ</sequence>
<evidence type="ECO:0000313" key="2">
    <source>
        <dbReference type="Proteomes" id="UP001595721"/>
    </source>
</evidence>
<protein>
    <submittedName>
        <fullName evidence="1">Uncharacterized protein</fullName>
    </submittedName>
</protein>